<protein>
    <submittedName>
        <fullName evidence="2">Uncharacterized protein</fullName>
    </submittedName>
</protein>
<dbReference type="EMBL" id="BK014762">
    <property type="protein sequence ID" value="DAD74572.1"/>
    <property type="molecule type" value="Genomic_DNA"/>
</dbReference>
<name>A0A8S5LX81_9CAUD</name>
<feature type="compositionally biased region" description="Basic and acidic residues" evidence="1">
    <location>
        <begin position="77"/>
        <end position="92"/>
    </location>
</feature>
<accession>A0A8S5LX81</accession>
<evidence type="ECO:0000313" key="2">
    <source>
        <dbReference type="EMBL" id="DAD74572.1"/>
    </source>
</evidence>
<reference evidence="2" key="1">
    <citation type="journal article" date="2021" name="Proc. Natl. Acad. Sci. U.S.A.">
        <title>A Catalog of Tens of Thousands of Viruses from Human Metagenomes Reveals Hidden Associations with Chronic Diseases.</title>
        <authorList>
            <person name="Tisza M.J."/>
            <person name="Buck C.B."/>
        </authorList>
    </citation>
    <scope>NUCLEOTIDE SEQUENCE</scope>
    <source>
        <strain evidence="2">CtZgq1</strain>
    </source>
</reference>
<sequence>MMIKLRITDIEGCRQFFTGISKEGEPFTIRVNAYATVEVETASIHDSLQVGIERGFVLVEEVEPTPAEEPVEENQAEEVKPKKSRVKKEGEE</sequence>
<organism evidence="2">
    <name type="scientific">Myoviridae sp. ctZgq1</name>
    <dbReference type="NCBI Taxonomy" id="2826666"/>
    <lineage>
        <taxon>Viruses</taxon>
        <taxon>Duplodnaviria</taxon>
        <taxon>Heunggongvirae</taxon>
        <taxon>Uroviricota</taxon>
        <taxon>Caudoviricetes</taxon>
    </lineage>
</organism>
<feature type="region of interest" description="Disordered" evidence="1">
    <location>
        <begin position="63"/>
        <end position="92"/>
    </location>
</feature>
<evidence type="ECO:0000256" key="1">
    <source>
        <dbReference type="SAM" id="MobiDB-lite"/>
    </source>
</evidence>
<proteinExistence type="predicted"/>